<protein>
    <submittedName>
        <fullName evidence="1">Uncharacterized protein</fullName>
    </submittedName>
</protein>
<dbReference type="Proteomes" id="UP001155280">
    <property type="component" value="Unassembled WGS sequence"/>
</dbReference>
<dbReference type="EMBL" id="JANCNS010000001">
    <property type="protein sequence ID" value="MCP9198798.1"/>
    <property type="molecule type" value="Genomic_DNA"/>
</dbReference>
<name>A0A9X2IA22_9FLAO</name>
<organism evidence="1 2">
    <name type="scientific">Christiangramia oceanisediminis</name>
    <dbReference type="NCBI Taxonomy" id="2920386"/>
    <lineage>
        <taxon>Bacteria</taxon>
        <taxon>Pseudomonadati</taxon>
        <taxon>Bacteroidota</taxon>
        <taxon>Flavobacteriia</taxon>
        <taxon>Flavobacteriales</taxon>
        <taxon>Flavobacteriaceae</taxon>
        <taxon>Christiangramia</taxon>
    </lineage>
</organism>
<sequence length="736" mass="86089">MNDNRNQYILEFPDSPEPWYLDQDPMNSNDTEIEIGRAKLTFGMFGTIANNLKFPGPIMDKLEAVYQSYGPEAKIKLTKLSKHTITDDWQLIYTGYLDLLDRRIENNIFSCSYVEGGFREVLSNQQKEKFEIDRKTDIYNRPISQLHPDILDLKQGRRLFLLSKLSTTDNFTAHSGIWRPNDYEFRESFRPFPVTVITNNDPLNIQIAHETLGFDQRWEKSTQNMFFATADRDRGRIKMTASIDFKLTEFVPYRTRNEYIKIVLDRYDENLNRIERDELGTYNNLFDLVGQSIQIENFEKIFSVENGTEIKEGESLAFGIYMAGDFRGGLNISNDSYYTLAFSDVDVKIDWAEDSYFRPTTTKVVTAKNTGERLSEILTGKPAFKSKTLSEDKWKDLLFTVGFWLRNMDEVSSEDRENEERTLTLSWEDFHNSINALQPMAYGIVTQGAKQFLVYERREYFFQPYVTVELNQPSNIKRFTAREFIFSHVQTGYQKGGNYERPLGLDEPNIKTNYVLPLSVSENKYDVTSPSRSDGYAIEDCRRKQAVDFPEEDTSYDKDVFMIHGKKTGEVRGRYDLYDLRHWQDNFEQAPTGIYDPDSAFNLTMSPANNRNEHAIWFNSATVKYPDRYMVYANTEGNVQLTTKYPDKDPVYERGDVQIKDLKKPIHAYDWIEFDYPFSQELLNKIQGNTMIDGEEVPKWYGQFQFVNERGKRERGYLFSVKIKQNNMKFKLLKSA</sequence>
<accession>A0A9X2IA22</accession>
<dbReference type="AlphaFoldDB" id="A0A9X2IA22"/>
<comment type="caution">
    <text evidence="1">The sequence shown here is derived from an EMBL/GenBank/DDBJ whole genome shotgun (WGS) entry which is preliminary data.</text>
</comment>
<gene>
    <name evidence="1" type="ORF">MKO06_02700</name>
</gene>
<keyword evidence="2" id="KW-1185">Reference proteome</keyword>
<evidence type="ECO:0000313" key="1">
    <source>
        <dbReference type="EMBL" id="MCP9198798.1"/>
    </source>
</evidence>
<dbReference type="RefSeq" id="WP_241550800.1">
    <property type="nucleotide sequence ID" value="NZ_JANCNS010000001.1"/>
</dbReference>
<evidence type="ECO:0000313" key="2">
    <source>
        <dbReference type="Proteomes" id="UP001155280"/>
    </source>
</evidence>
<reference evidence="1" key="1">
    <citation type="submission" date="2022-07" db="EMBL/GenBank/DDBJ databases">
        <title>Gramela sediminis sp. nov., isolated from deep-sea sediment of the Indian Ocean.</title>
        <authorList>
            <person name="Shi H."/>
        </authorList>
    </citation>
    <scope>NUCLEOTIDE SEQUENCE</scope>
    <source>
        <strain evidence="1">GC03-9</strain>
    </source>
</reference>
<proteinExistence type="predicted"/>